<sequence>MGLQLPLLRLLQEVSFQSLEGPPIRHHEEDEHQGEYIFLGSLGTPQFLPTLLWPHLLQPHQQM</sequence>
<protein>
    <submittedName>
        <fullName evidence="1">Uncharacterized protein</fullName>
    </submittedName>
</protein>
<accession>A0A0A9CMQ3</accession>
<dbReference type="EMBL" id="GBRH01223260">
    <property type="protein sequence ID" value="JAD74635.1"/>
    <property type="molecule type" value="Transcribed_RNA"/>
</dbReference>
<reference evidence="1" key="2">
    <citation type="journal article" date="2015" name="Data Brief">
        <title>Shoot transcriptome of the giant reed, Arundo donax.</title>
        <authorList>
            <person name="Barrero R.A."/>
            <person name="Guerrero F.D."/>
            <person name="Moolhuijzen P."/>
            <person name="Goolsby J.A."/>
            <person name="Tidwell J."/>
            <person name="Bellgard S.E."/>
            <person name="Bellgard M.I."/>
        </authorList>
    </citation>
    <scope>NUCLEOTIDE SEQUENCE</scope>
    <source>
        <tissue evidence="1">Shoot tissue taken approximately 20 cm above the soil surface</tissue>
    </source>
</reference>
<evidence type="ECO:0000313" key="1">
    <source>
        <dbReference type="EMBL" id="JAD74635.1"/>
    </source>
</evidence>
<dbReference type="AlphaFoldDB" id="A0A0A9CMQ3"/>
<reference evidence="1" key="1">
    <citation type="submission" date="2014-09" db="EMBL/GenBank/DDBJ databases">
        <authorList>
            <person name="Magalhaes I.L.F."/>
            <person name="Oliveira U."/>
            <person name="Santos F.R."/>
            <person name="Vidigal T.H.D.A."/>
            <person name="Brescovit A.D."/>
            <person name="Santos A.J."/>
        </authorList>
    </citation>
    <scope>NUCLEOTIDE SEQUENCE</scope>
    <source>
        <tissue evidence="1">Shoot tissue taken approximately 20 cm above the soil surface</tissue>
    </source>
</reference>
<organism evidence="1">
    <name type="scientific">Arundo donax</name>
    <name type="common">Giant reed</name>
    <name type="synonym">Donax arundinaceus</name>
    <dbReference type="NCBI Taxonomy" id="35708"/>
    <lineage>
        <taxon>Eukaryota</taxon>
        <taxon>Viridiplantae</taxon>
        <taxon>Streptophyta</taxon>
        <taxon>Embryophyta</taxon>
        <taxon>Tracheophyta</taxon>
        <taxon>Spermatophyta</taxon>
        <taxon>Magnoliopsida</taxon>
        <taxon>Liliopsida</taxon>
        <taxon>Poales</taxon>
        <taxon>Poaceae</taxon>
        <taxon>PACMAD clade</taxon>
        <taxon>Arundinoideae</taxon>
        <taxon>Arundineae</taxon>
        <taxon>Arundo</taxon>
    </lineage>
</organism>
<proteinExistence type="predicted"/>
<name>A0A0A9CMQ3_ARUDO</name>